<keyword evidence="3" id="KW-1185">Reference proteome</keyword>
<organism evidence="2 3">
    <name type="scientific">Pseudoduganella buxea</name>
    <dbReference type="NCBI Taxonomy" id="1949069"/>
    <lineage>
        <taxon>Bacteria</taxon>
        <taxon>Pseudomonadati</taxon>
        <taxon>Pseudomonadota</taxon>
        <taxon>Betaproteobacteria</taxon>
        <taxon>Burkholderiales</taxon>
        <taxon>Oxalobacteraceae</taxon>
        <taxon>Telluria group</taxon>
        <taxon>Pseudoduganella</taxon>
    </lineage>
</organism>
<protein>
    <submittedName>
        <fullName evidence="2">Uncharacterized protein</fullName>
    </submittedName>
</protein>
<accession>A0ABQ1LGD9</accession>
<dbReference type="EMBL" id="BMKG01000038">
    <property type="protein sequence ID" value="GGC23780.1"/>
    <property type="molecule type" value="Genomic_DNA"/>
</dbReference>
<evidence type="ECO:0000313" key="2">
    <source>
        <dbReference type="EMBL" id="GGC23780.1"/>
    </source>
</evidence>
<proteinExistence type="predicted"/>
<evidence type="ECO:0000313" key="3">
    <source>
        <dbReference type="Proteomes" id="UP000622638"/>
    </source>
</evidence>
<feature type="region of interest" description="Disordered" evidence="1">
    <location>
        <begin position="1"/>
        <end position="23"/>
    </location>
</feature>
<evidence type="ECO:0000256" key="1">
    <source>
        <dbReference type="SAM" id="MobiDB-lite"/>
    </source>
</evidence>
<comment type="caution">
    <text evidence="2">The sequence shown here is derived from an EMBL/GenBank/DDBJ whole genome shotgun (WGS) entry which is preliminary data.</text>
</comment>
<reference evidence="3" key="1">
    <citation type="journal article" date="2019" name="Int. J. Syst. Evol. Microbiol.">
        <title>The Global Catalogue of Microorganisms (GCM) 10K type strain sequencing project: providing services to taxonomists for standard genome sequencing and annotation.</title>
        <authorList>
            <consortium name="The Broad Institute Genomics Platform"/>
            <consortium name="The Broad Institute Genome Sequencing Center for Infectious Disease"/>
            <person name="Wu L."/>
            <person name="Ma J."/>
        </authorList>
    </citation>
    <scope>NUCLEOTIDE SEQUENCE [LARGE SCALE GENOMIC DNA]</scope>
    <source>
        <strain evidence="3">CGMCC 1.15931</strain>
    </source>
</reference>
<gene>
    <name evidence="2" type="ORF">GCM10011572_51600</name>
</gene>
<name>A0ABQ1LGD9_9BURK</name>
<sequence length="60" mass="6479">MAPEQTAKRINRAARGGNGTEGCASRQAQSIFAKAKADGWDDGWDDDAFELFARSAYQLG</sequence>
<dbReference type="Proteomes" id="UP000622638">
    <property type="component" value="Unassembled WGS sequence"/>
</dbReference>